<dbReference type="EMBL" id="UINC01044532">
    <property type="protein sequence ID" value="SVB50118.1"/>
    <property type="molecule type" value="Genomic_DNA"/>
</dbReference>
<dbReference type="InterPro" id="IPR013216">
    <property type="entry name" value="Methyltransf_11"/>
</dbReference>
<protein>
    <recommendedName>
        <fullName evidence="1">Methyltransferase type 11 domain-containing protein</fullName>
    </recommendedName>
</protein>
<sequence length="252" mass="28868">MIGEKMLSWYEKNYWRTGFKSRLYDRLTPESYFESMRRVVSLLSGKRDLKIWDAGCGSGLLLVFLGDAFRNGCVYYGTDLLSAGLDRVKQRAHELGILDRVTCFQNDLSESPPLKENSIDIVIAHFSIYTIPNNDKRQEALKNIYHVLRPGGLFIASCPSKNYDADQIIKESYCLIRAKKGFWNALLKRLFIYPLTKRLGLNFIQYQLESGKWMAYTLEDLAGELRQVGFEVGASQTVYASSAYLICGHKLR</sequence>
<dbReference type="InterPro" id="IPR029063">
    <property type="entry name" value="SAM-dependent_MTases_sf"/>
</dbReference>
<accession>A0A382EH98</accession>
<dbReference type="Gene3D" id="3.40.50.150">
    <property type="entry name" value="Vaccinia Virus protein VP39"/>
    <property type="match status" value="1"/>
</dbReference>
<dbReference type="AlphaFoldDB" id="A0A382EH98"/>
<evidence type="ECO:0000259" key="1">
    <source>
        <dbReference type="Pfam" id="PF08241"/>
    </source>
</evidence>
<reference evidence="2" key="1">
    <citation type="submission" date="2018-05" db="EMBL/GenBank/DDBJ databases">
        <authorList>
            <person name="Lanie J.A."/>
            <person name="Ng W.-L."/>
            <person name="Kazmierczak K.M."/>
            <person name="Andrzejewski T.M."/>
            <person name="Davidsen T.M."/>
            <person name="Wayne K.J."/>
            <person name="Tettelin H."/>
            <person name="Glass J.I."/>
            <person name="Rusch D."/>
            <person name="Podicherti R."/>
            <person name="Tsui H.-C.T."/>
            <person name="Winkler M.E."/>
        </authorList>
    </citation>
    <scope>NUCLEOTIDE SEQUENCE</scope>
</reference>
<evidence type="ECO:0000313" key="2">
    <source>
        <dbReference type="EMBL" id="SVB50118.1"/>
    </source>
</evidence>
<dbReference type="SUPFAM" id="SSF53335">
    <property type="entry name" value="S-adenosyl-L-methionine-dependent methyltransferases"/>
    <property type="match status" value="1"/>
</dbReference>
<proteinExistence type="predicted"/>
<gene>
    <name evidence="2" type="ORF">METZ01_LOCUS202972</name>
</gene>
<dbReference type="Pfam" id="PF08241">
    <property type="entry name" value="Methyltransf_11"/>
    <property type="match status" value="1"/>
</dbReference>
<name>A0A382EH98_9ZZZZ</name>
<feature type="domain" description="Methyltransferase type 11" evidence="1">
    <location>
        <begin position="53"/>
        <end position="155"/>
    </location>
</feature>
<dbReference type="GO" id="GO:0008757">
    <property type="term" value="F:S-adenosylmethionine-dependent methyltransferase activity"/>
    <property type="evidence" value="ECO:0007669"/>
    <property type="project" value="InterPro"/>
</dbReference>
<dbReference type="PANTHER" id="PTHR43861">
    <property type="entry name" value="TRANS-ACONITATE 2-METHYLTRANSFERASE-RELATED"/>
    <property type="match status" value="1"/>
</dbReference>
<dbReference type="CDD" id="cd02440">
    <property type="entry name" value="AdoMet_MTases"/>
    <property type="match status" value="1"/>
</dbReference>
<organism evidence="2">
    <name type="scientific">marine metagenome</name>
    <dbReference type="NCBI Taxonomy" id="408172"/>
    <lineage>
        <taxon>unclassified sequences</taxon>
        <taxon>metagenomes</taxon>
        <taxon>ecological metagenomes</taxon>
    </lineage>
</organism>